<dbReference type="GO" id="GO:0005886">
    <property type="term" value="C:plasma membrane"/>
    <property type="evidence" value="ECO:0007669"/>
    <property type="project" value="UniProtKB-SubCell"/>
</dbReference>
<dbReference type="GO" id="GO:0046872">
    <property type="term" value="F:metal ion binding"/>
    <property type="evidence" value="ECO:0007669"/>
    <property type="project" value="UniProtKB-KW"/>
</dbReference>
<evidence type="ECO:0000256" key="11">
    <source>
        <dbReference type="HAMAP-Rule" id="MF_00454"/>
    </source>
</evidence>
<keyword evidence="3" id="KW-0997">Cell inner membrane</keyword>
<comment type="catalytic activity">
    <reaction evidence="10">
        <text>fluoride(in) = fluoride(out)</text>
        <dbReference type="Rhea" id="RHEA:76159"/>
        <dbReference type="ChEBI" id="CHEBI:17051"/>
    </reaction>
    <physiologicalReaction direction="left-to-right" evidence="10">
        <dbReference type="Rhea" id="RHEA:76160"/>
    </physiologicalReaction>
</comment>
<dbReference type="AlphaFoldDB" id="A0A8J7CKJ7"/>
<evidence type="ECO:0000313" key="12">
    <source>
        <dbReference type="EMBL" id="MBD3867273.1"/>
    </source>
</evidence>
<keyword evidence="6 11" id="KW-0406">Ion transport</keyword>
<keyword evidence="7 11" id="KW-0472">Membrane</keyword>
<dbReference type="EMBL" id="JACXWD010000008">
    <property type="protein sequence ID" value="MBD3867273.1"/>
    <property type="molecule type" value="Genomic_DNA"/>
</dbReference>
<feature type="transmembrane region" description="Helical" evidence="11">
    <location>
        <begin position="97"/>
        <end position="118"/>
    </location>
</feature>
<dbReference type="Proteomes" id="UP000648239">
    <property type="component" value="Unassembled WGS sequence"/>
</dbReference>
<evidence type="ECO:0000256" key="10">
    <source>
        <dbReference type="ARBA" id="ARBA00035585"/>
    </source>
</evidence>
<evidence type="ECO:0000256" key="1">
    <source>
        <dbReference type="ARBA" id="ARBA00004651"/>
    </source>
</evidence>
<sequence>MQGILVGSGGFIGSVLRYAMGGAVHRMLPFTTFPYGTFAVNAAGCLAIGFLAGLAEARQLIGPEMRLFLFIGVLGGFTTFSTFGYETFGLLQDGQHLRAAVYVGIHLLLVVFAVWAGYAASGLL</sequence>
<keyword evidence="11" id="KW-0479">Metal-binding</keyword>
<comment type="subcellular location">
    <subcellularLocation>
        <location evidence="1 11">Cell membrane</location>
        <topology evidence="1 11">Multi-pass membrane protein</topology>
    </subcellularLocation>
</comment>
<keyword evidence="4 11" id="KW-0812">Transmembrane</keyword>
<keyword evidence="11" id="KW-0813">Transport</keyword>
<proteinExistence type="inferred from homology"/>
<gene>
    <name evidence="11 12" type="primary">crcB</name>
    <name evidence="11" type="synonym">fluC</name>
    <name evidence="12" type="ORF">IFK94_04025</name>
</gene>
<feature type="binding site" evidence="11">
    <location>
        <position position="75"/>
    </location>
    <ligand>
        <name>Na(+)</name>
        <dbReference type="ChEBI" id="CHEBI:29101"/>
        <note>structural</note>
    </ligand>
</feature>
<evidence type="ECO:0000256" key="6">
    <source>
        <dbReference type="ARBA" id="ARBA00023065"/>
    </source>
</evidence>
<dbReference type="HAMAP" id="MF_00454">
    <property type="entry name" value="FluC"/>
    <property type="match status" value="1"/>
</dbReference>
<name>A0A8J7CKJ7_9BACT</name>
<organism evidence="12 13">
    <name type="scientific">Candidatus Polarisedimenticola svalbardensis</name>
    <dbReference type="NCBI Taxonomy" id="2886004"/>
    <lineage>
        <taxon>Bacteria</taxon>
        <taxon>Pseudomonadati</taxon>
        <taxon>Acidobacteriota</taxon>
        <taxon>Candidatus Polarisedimenticolia</taxon>
        <taxon>Candidatus Polarisedimenticolales</taxon>
        <taxon>Candidatus Polarisedimenticolaceae</taxon>
        <taxon>Candidatus Polarisedimenticola</taxon>
    </lineage>
</organism>
<dbReference type="InterPro" id="IPR003691">
    <property type="entry name" value="FluC"/>
</dbReference>
<comment type="similarity">
    <text evidence="9 11">Belongs to the fluoride channel Fluc/FEX (TC 1.A.43) family.</text>
</comment>
<keyword evidence="8 11" id="KW-0407">Ion channel</keyword>
<comment type="function">
    <text evidence="11">Fluoride-specific ion channel. Important for reducing fluoride concentration in the cell, thus reducing its toxicity.</text>
</comment>
<dbReference type="PANTHER" id="PTHR28259:SF1">
    <property type="entry name" value="FLUORIDE EXPORT PROTEIN 1-RELATED"/>
    <property type="match status" value="1"/>
</dbReference>
<evidence type="ECO:0000256" key="4">
    <source>
        <dbReference type="ARBA" id="ARBA00022692"/>
    </source>
</evidence>
<keyword evidence="2 11" id="KW-1003">Cell membrane</keyword>
<feature type="binding site" evidence="11">
    <location>
        <position position="78"/>
    </location>
    <ligand>
        <name>Na(+)</name>
        <dbReference type="ChEBI" id="CHEBI:29101"/>
        <note>structural</note>
    </ligand>
</feature>
<evidence type="ECO:0000256" key="2">
    <source>
        <dbReference type="ARBA" id="ARBA00022475"/>
    </source>
</evidence>
<evidence type="ECO:0000256" key="9">
    <source>
        <dbReference type="ARBA" id="ARBA00035120"/>
    </source>
</evidence>
<keyword evidence="5 11" id="KW-1133">Transmembrane helix</keyword>
<dbReference type="GO" id="GO:0062054">
    <property type="term" value="F:fluoride channel activity"/>
    <property type="evidence" value="ECO:0007669"/>
    <property type="project" value="UniProtKB-UniRule"/>
</dbReference>
<comment type="caution">
    <text evidence="12">The sequence shown here is derived from an EMBL/GenBank/DDBJ whole genome shotgun (WGS) entry which is preliminary data.</text>
</comment>
<dbReference type="Pfam" id="PF02537">
    <property type="entry name" value="CRCB"/>
    <property type="match status" value="1"/>
</dbReference>
<feature type="transmembrane region" description="Helical" evidence="11">
    <location>
        <begin position="33"/>
        <end position="55"/>
    </location>
</feature>
<keyword evidence="11" id="KW-0915">Sodium</keyword>
<evidence type="ECO:0000256" key="7">
    <source>
        <dbReference type="ARBA" id="ARBA00023136"/>
    </source>
</evidence>
<feature type="transmembrane region" description="Helical" evidence="11">
    <location>
        <begin position="67"/>
        <end position="85"/>
    </location>
</feature>
<protein>
    <recommendedName>
        <fullName evidence="11">Fluoride-specific ion channel FluC</fullName>
    </recommendedName>
</protein>
<dbReference type="PANTHER" id="PTHR28259">
    <property type="entry name" value="FLUORIDE EXPORT PROTEIN 1-RELATED"/>
    <property type="match status" value="1"/>
</dbReference>
<accession>A0A8J7CKJ7</accession>
<evidence type="ECO:0000313" key="13">
    <source>
        <dbReference type="Proteomes" id="UP000648239"/>
    </source>
</evidence>
<dbReference type="GO" id="GO:0140114">
    <property type="term" value="P:cellular detoxification of fluoride"/>
    <property type="evidence" value="ECO:0007669"/>
    <property type="project" value="UniProtKB-UniRule"/>
</dbReference>
<comment type="activity regulation">
    <text evidence="11">Na(+) is not transported, but it plays an essential structural role and its presence is essential for fluoride channel function.</text>
</comment>
<evidence type="ECO:0000256" key="3">
    <source>
        <dbReference type="ARBA" id="ARBA00022519"/>
    </source>
</evidence>
<dbReference type="NCBIfam" id="TIGR00494">
    <property type="entry name" value="crcB"/>
    <property type="match status" value="1"/>
</dbReference>
<evidence type="ECO:0000256" key="8">
    <source>
        <dbReference type="ARBA" id="ARBA00023303"/>
    </source>
</evidence>
<reference evidence="12 13" key="1">
    <citation type="submission" date="2020-08" db="EMBL/GenBank/DDBJ databases">
        <title>Acidobacteriota in marine sediments use diverse sulfur dissimilation pathways.</title>
        <authorList>
            <person name="Wasmund K."/>
        </authorList>
    </citation>
    <scope>NUCLEOTIDE SEQUENCE [LARGE SCALE GENOMIC DNA]</scope>
    <source>
        <strain evidence="12">MAG AM4</strain>
    </source>
</reference>
<evidence type="ECO:0000256" key="5">
    <source>
        <dbReference type="ARBA" id="ARBA00022989"/>
    </source>
</evidence>